<dbReference type="FunFam" id="3.30.70.330:FF:000365">
    <property type="entry name" value="U4/U6 snRNA-associated-splicing factor PRP24"/>
    <property type="match status" value="1"/>
</dbReference>
<comment type="caution">
    <text evidence="12">The sequence shown here is derived from an EMBL/GenBank/DDBJ whole genome shotgun (WGS) entry which is preliminary data.</text>
</comment>
<evidence type="ECO:0000256" key="9">
    <source>
        <dbReference type="PROSITE-ProRule" id="PRU00176"/>
    </source>
</evidence>
<sequence length="1031" mass="116073">MDESASLDALAGVLEQLAENPRDISLHIQHIQLAKSLEGMDTELASALEMYTNCFAAGDEAWIDLLSMKEQTTNLDSASGIEELLSLYERAEADYLSIPVLKRHIELIINRYEHYTTGAIKPDELGELFSVEWTRLTLTDIVNKGVGHITQSHLLWDLLRDWELELLESASPSEKPFLVDQFETSLLERLGQPHARVDDTFQAYSSFTTKYKPANQYEPLLVAASKIKSRTLKAVERRDPHENALNQTQNSLEAFSYYIGYERRAKYPDLTVTSGVYERAISEAAKRRFSGEYGAEQTLRSFWVGYGDALRLLEVRQDRQVNFFKRAIRSVPGCGEIWAQYMRCVERYTDPEHVQESRDTITGLFAQACSVPQLLEDVEELTHLILARAGFEKRLIALGLSDDETIPTLIGILESGIEMVRKTPTGDPRLRLEKYLCEVYRFAGVLEGSVAVWQSASAAKHYKSDYVVWTLYTDSLIKTDQHDEARKVFSDIAAKNINWPELIWDAWILFEHFYGSVEQVEVCHDKIEKARYQVNIRRAKEAEKANQQAMQVVTEAQASVPVAEAPVPNMTVEDLMDVDQGPASKETRGTKRLAEDELTEDLQKKIKLEPPQGPLKRDRENSTVFVADIPNDCTEEELTNLFKDCGRVREVKITQLPSATVGTVEFVDRASVPAALTKDKKKISDQEIAVHLAWRSTLYVTNFSESADDSYIRNLFEKYGTIFDVRWPSKKFKNTRRFCYVQYTSPTSAQAAQELHERELEPGRTINVLLSNPERKKERTDQDANDRELHISGLSKQTTKKDLEKLFSKFGPVKDVRMAVDNEGKPRGFAFVEFENEIDARTGLSANNHELKGRRMAVTVADSRVKPKHRPFDTERGLGRSAELASRSVRVKNLPSDTQEGVLQQMLEKLASVKRVELFGNIHEAMVELESPADAGKLLLRPEPIIFNGNTLELVEEADPRKTGAGGASGMFVPRTTVSKPRAGLGHKRKLATPIGSSTGSSVEAPTPSSSKQGSAAGKGQDDFRKLLRGK</sequence>
<dbReference type="Proteomes" id="UP000772434">
    <property type="component" value="Unassembled WGS sequence"/>
</dbReference>
<dbReference type="SMART" id="SM00360">
    <property type="entry name" value="RRM"/>
    <property type="match status" value="4"/>
</dbReference>
<feature type="domain" description="RRM" evidence="11">
    <location>
        <begin position="622"/>
        <end position="695"/>
    </location>
</feature>
<keyword evidence="2" id="KW-0507">mRNA processing</keyword>
<comment type="function">
    <text evidence="7">Functions as a recycling factor of the spliceosome, a machinery that forms on each precursor-messenger RNA (pre-mRNA) and catalyzes the removal of introns. Chaperones the re-annealing of U4 and U6 snRNAs (small nuclear RNAs) released from previous rounds of splicing, an initial step in reforming the U4/U6-U5 tri-snRNP (small nuclear ribonucleoprotein) that can reassemble into another spliceosome complex; this step involves binding U6 and facilitating the unwinding of the U6 internal stem loop, followed by base-pairing of U6 to U4.</text>
</comment>
<dbReference type="SUPFAM" id="SSF54928">
    <property type="entry name" value="RNA-binding domain, RBD"/>
    <property type="match status" value="3"/>
</dbReference>
<dbReference type="InterPro" id="IPR034397">
    <property type="entry name" value="Prp24_RRM1"/>
</dbReference>
<keyword evidence="6" id="KW-0539">Nucleus</keyword>
<evidence type="ECO:0000256" key="10">
    <source>
        <dbReference type="SAM" id="MobiDB-lite"/>
    </source>
</evidence>
<evidence type="ECO:0000259" key="11">
    <source>
        <dbReference type="PROSITE" id="PS50102"/>
    </source>
</evidence>
<evidence type="ECO:0000256" key="1">
    <source>
        <dbReference type="ARBA" id="ARBA00004123"/>
    </source>
</evidence>
<name>A0A9P5Q9J0_9AGAR</name>
<dbReference type="InterPro" id="IPR035979">
    <property type="entry name" value="RBD_domain_sf"/>
</dbReference>
<dbReference type="PROSITE" id="PS50102">
    <property type="entry name" value="RRM"/>
    <property type="match status" value="3"/>
</dbReference>
<evidence type="ECO:0000256" key="5">
    <source>
        <dbReference type="ARBA" id="ARBA00023187"/>
    </source>
</evidence>
<dbReference type="GO" id="GO:0008380">
    <property type="term" value="P:RNA splicing"/>
    <property type="evidence" value="ECO:0007669"/>
    <property type="project" value="UniProtKB-KW"/>
</dbReference>
<evidence type="ECO:0000256" key="8">
    <source>
        <dbReference type="ARBA" id="ARBA00093627"/>
    </source>
</evidence>
<dbReference type="InterPro" id="IPR000504">
    <property type="entry name" value="RRM_dom"/>
</dbReference>
<keyword evidence="4 9" id="KW-0694">RNA-binding</keyword>
<evidence type="ECO:0000256" key="2">
    <source>
        <dbReference type="ARBA" id="ARBA00022664"/>
    </source>
</evidence>
<dbReference type="InterPro" id="IPR012677">
    <property type="entry name" value="Nucleotide-bd_a/b_plait_sf"/>
</dbReference>
<evidence type="ECO:0000256" key="6">
    <source>
        <dbReference type="ARBA" id="ARBA00023242"/>
    </source>
</evidence>
<reference evidence="12" key="1">
    <citation type="submission" date="2020-11" db="EMBL/GenBank/DDBJ databases">
        <authorList>
            <consortium name="DOE Joint Genome Institute"/>
            <person name="Ahrendt S."/>
            <person name="Riley R."/>
            <person name="Andreopoulos W."/>
            <person name="Labutti K."/>
            <person name="Pangilinan J."/>
            <person name="Ruiz-Duenas F.J."/>
            <person name="Barrasa J.M."/>
            <person name="Sanchez-Garcia M."/>
            <person name="Camarero S."/>
            <person name="Miyauchi S."/>
            <person name="Serrano A."/>
            <person name="Linde D."/>
            <person name="Babiker R."/>
            <person name="Drula E."/>
            <person name="Ayuso-Fernandez I."/>
            <person name="Pacheco R."/>
            <person name="Padilla G."/>
            <person name="Ferreira P."/>
            <person name="Barriuso J."/>
            <person name="Kellner H."/>
            <person name="Castanera R."/>
            <person name="Alfaro M."/>
            <person name="Ramirez L."/>
            <person name="Pisabarro A.G."/>
            <person name="Kuo A."/>
            <person name="Tritt A."/>
            <person name="Lipzen A."/>
            <person name="He G."/>
            <person name="Yan M."/>
            <person name="Ng V."/>
            <person name="Cullen D."/>
            <person name="Martin F."/>
            <person name="Rosso M.-N."/>
            <person name="Henrissat B."/>
            <person name="Hibbett D."/>
            <person name="Martinez A.T."/>
            <person name="Grigoriev I.V."/>
        </authorList>
    </citation>
    <scope>NUCLEOTIDE SEQUENCE</scope>
    <source>
        <strain evidence="12">AH 40177</strain>
    </source>
</reference>
<dbReference type="GO" id="GO:0005688">
    <property type="term" value="C:U6 snRNP"/>
    <property type="evidence" value="ECO:0007669"/>
    <property type="project" value="UniProtKB-ARBA"/>
</dbReference>
<dbReference type="Gene3D" id="1.25.40.10">
    <property type="entry name" value="Tetratricopeptide repeat domain"/>
    <property type="match status" value="2"/>
</dbReference>
<dbReference type="CDD" id="cd00590">
    <property type="entry name" value="RRM_SF"/>
    <property type="match status" value="1"/>
</dbReference>
<organism evidence="12 13">
    <name type="scientific">Rhodocollybia butyracea</name>
    <dbReference type="NCBI Taxonomy" id="206335"/>
    <lineage>
        <taxon>Eukaryota</taxon>
        <taxon>Fungi</taxon>
        <taxon>Dikarya</taxon>
        <taxon>Basidiomycota</taxon>
        <taxon>Agaricomycotina</taxon>
        <taxon>Agaricomycetes</taxon>
        <taxon>Agaricomycetidae</taxon>
        <taxon>Agaricales</taxon>
        <taxon>Marasmiineae</taxon>
        <taxon>Omphalotaceae</taxon>
        <taxon>Rhodocollybia</taxon>
    </lineage>
</organism>
<feature type="compositionally biased region" description="Low complexity" evidence="10">
    <location>
        <begin position="1009"/>
        <end position="1019"/>
    </location>
</feature>
<dbReference type="InterPro" id="IPR011990">
    <property type="entry name" value="TPR-like_helical_dom_sf"/>
</dbReference>
<feature type="region of interest" description="Disordered" evidence="10">
    <location>
        <begin position="957"/>
        <end position="1031"/>
    </location>
</feature>
<gene>
    <name evidence="12" type="ORF">BDP27DRAFT_1311204</name>
</gene>
<keyword evidence="13" id="KW-1185">Reference proteome</keyword>
<evidence type="ECO:0000256" key="3">
    <source>
        <dbReference type="ARBA" id="ARBA00022737"/>
    </source>
</evidence>
<evidence type="ECO:0000313" key="13">
    <source>
        <dbReference type="Proteomes" id="UP000772434"/>
    </source>
</evidence>
<dbReference type="SUPFAM" id="SSF48452">
    <property type="entry name" value="TPR-like"/>
    <property type="match status" value="1"/>
</dbReference>
<comment type="subcellular location">
    <subcellularLocation>
        <location evidence="1">Nucleus</location>
    </subcellularLocation>
</comment>
<evidence type="ECO:0000256" key="4">
    <source>
        <dbReference type="ARBA" id="ARBA00022884"/>
    </source>
</evidence>
<feature type="domain" description="RRM" evidence="11">
    <location>
        <begin position="696"/>
        <end position="773"/>
    </location>
</feature>
<accession>A0A9P5Q9J0</accession>
<dbReference type="Pfam" id="PF00076">
    <property type="entry name" value="RRM_1"/>
    <property type="match status" value="3"/>
</dbReference>
<evidence type="ECO:0000313" key="12">
    <source>
        <dbReference type="EMBL" id="KAF9077529.1"/>
    </source>
</evidence>
<evidence type="ECO:0000256" key="7">
    <source>
        <dbReference type="ARBA" id="ARBA00093374"/>
    </source>
</evidence>
<feature type="compositionally biased region" description="Basic and acidic residues" evidence="10">
    <location>
        <begin position="1020"/>
        <end position="1031"/>
    </location>
</feature>
<dbReference type="EMBL" id="JADNRY010000003">
    <property type="protein sequence ID" value="KAF9077529.1"/>
    <property type="molecule type" value="Genomic_DNA"/>
</dbReference>
<feature type="compositionally biased region" description="Polar residues" evidence="10">
    <location>
        <begin position="995"/>
        <end position="1008"/>
    </location>
</feature>
<dbReference type="PANTHER" id="PTHR24012">
    <property type="entry name" value="RNA BINDING PROTEIN"/>
    <property type="match status" value="1"/>
</dbReference>
<keyword evidence="3" id="KW-0677">Repeat</keyword>
<protein>
    <recommendedName>
        <fullName evidence="8">U4/U6 snRNA-associated-splicing factor PRP24</fullName>
    </recommendedName>
</protein>
<dbReference type="GO" id="GO:0006397">
    <property type="term" value="P:mRNA processing"/>
    <property type="evidence" value="ECO:0007669"/>
    <property type="project" value="UniProtKB-KW"/>
</dbReference>
<dbReference type="CDD" id="cd12296">
    <property type="entry name" value="RRM1_Prp24"/>
    <property type="match status" value="1"/>
</dbReference>
<dbReference type="GO" id="GO:0003723">
    <property type="term" value="F:RNA binding"/>
    <property type="evidence" value="ECO:0007669"/>
    <property type="project" value="UniProtKB-UniRule"/>
</dbReference>
<proteinExistence type="predicted"/>
<dbReference type="AlphaFoldDB" id="A0A9P5Q9J0"/>
<dbReference type="OrthoDB" id="360390at2759"/>
<feature type="domain" description="RRM" evidence="11">
    <location>
        <begin position="787"/>
        <end position="863"/>
    </location>
</feature>
<dbReference type="Gene3D" id="3.30.70.330">
    <property type="match status" value="4"/>
</dbReference>
<keyword evidence="5" id="KW-0508">mRNA splicing</keyword>